<dbReference type="RefSeq" id="WP_210088687.1">
    <property type="nucleotide sequence ID" value="NZ_JAGGKG010000006.1"/>
</dbReference>
<sequence length="366" mass="43040">MKLQPFYNEYINLKFYRGIKRVPLTALTEFEFGELEDGETVLFFKKHPEQPFVNWTYDLQPPDPNYSTNPHLKPVLANAFNQLDVYDEQTLFYLLFTINSTTSISNINGYNKMNDFMKNFAFLQLTHVTKLTALSIEQQQQLRDFFWFFYLYAHPVNEETLYSCSFQGLDGSHLVHTKSTISLKSYFAEYHDYYKNNLLQYNEKIGISEEEIEACKNLSLALLQAIEGNSGPLYLPHGDGLEDIIALINDVNLMLDMYNSNKDQLWSIIKSFLHRNDTSPYAQFCFDVLLQNIVCYIFYFELEACEEMVKSLQNEPSSCGKIVNKMFGDTIFMQRILWIHQIDIMQYEHIIAYFNEENRSYYLAQS</sequence>
<dbReference type="Proteomes" id="UP001519272">
    <property type="component" value="Unassembled WGS sequence"/>
</dbReference>
<comment type="caution">
    <text evidence="1">The sequence shown here is derived from an EMBL/GenBank/DDBJ whole genome shotgun (WGS) entry which is preliminary data.</text>
</comment>
<name>A0ABS4FR40_9BACL</name>
<organism evidence="1 2">
    <name type="scientific">Paenibacillus turicensis</name>
    <dbReference type="NCBI Taxonomy" id="160487"/>
    <lineage>
        <taxon>Bacteria</taxon>
        <taxon>Bacillati</taxon>
        <taxon>Bacillota</taxon>
        <taxon>Bacilli</taxon>
        <taxon>Bacillales</taxon>
        <taxon>Paenibacillaceae</taxon>
        <taxon>Paenibacillus</taxon>
    </lineage>
</organism>
<dbReference type="EMBL" id="JAGGKG010000006">
    <property type="protein sequence ID" value="MBP1905048.1"/>
    <property type="molecule type" value="Genomic_DNA"/>
</dbReference>
<gene>
    <name evidence="1" type="ORF">J2Z32_001673</name>
</gene>
<evidence type="ECO:0000313" key="2">
    <source>
        <dbReference type="Proteomes" id="UP001519272"/>
    </source>
</evidence>
<reference evidence="1 2" key="1">
    <citation type="submission" date="2021-03" db="EMBL/GenBank/DDBJ databases">
        <title>Genomic Encyclopedia of Type Strains, Phase IV (KMG-IV): sequencing the most valuable type-strain genomes for metagenomic binning, comparative biology and taxonomic classification.</title>
        <authorList>
            <person name="Goeker M."/>
        </authorList>
    </citation>
    <scope>NUCLEOTIDE SEQUENCE [LARGE SCALE GENOMIC DNA]</scope>
    <source>
        <strain evidence="1 2">DSM 14349</strain>
    </source>
</reference>
<evidence type="ECO:0000313" key="1">
    <source>
        <dbReference type="EMBL" id="MBP1905048.1"/>
    </source>
</evidence>
<accession>A0ABS4FR40</accession>
<protein>
    <submittedName>
        <fullName evidence="1">Uncharacterized protein</fullName>
    </submittedName>
</protein>
<proteinExistence type="predicted"/>
<keyword evidence="2" id="KW-1185">Reference proteome</keyword>